<proteinExistence type="predicted"/>
<evidence type="ECO:0000313" key="3">
    <source>
        <dbReference type="Proteomes" id="UP001589607"/>
    </source>
</evidence>
<gene>
    <name evidence="2" type="ORF">ACFFVF_09460</name>
</gene>
<protein>
    <recommendedName>
        <fullName evidence="4">Outer membrane protein beta-barrel domain-containing protein</fullName>
    </recommendedName>
</protein>
<accession>A0ABV5GN36</accession>
<feature type="signal peptide" evidence="1">
    <location>
        <begin position="1"/>
        <end position="21"/>
    </location>
</feature>
<dbReference type="InterPro" id="IPR011250">
    <property type="entry name" value="OMP/PagP_B-barrel"/>
</dbReference>
<organism evidence="2 3">
    <name type="scientific">Flavobacterium jumunjinense</name>
    <dbReference type="NCBI Taxonomy" id="998845"/>
    <lineage>
        <taxon>Bacteria</taxon>
        <taxon>Pseudomonadati</taxon>
        <taxon>Bacteroidota</taxon>
        <taxon>Flavobacteriia</taxon>
        <taxon>Flavobacteriales</taxon>
        <taxon>Flavobacteriaceae</taxon>
        <taxon>Flavobacterium</taxon>
    </lineage>
</organism>
<keyword evidence="3" id="KW-1185">Reference proteome</keyword>
<name>A0ABV5GN36_9FLAO</name>
<dbReference type="RefSeq" id="WP_236457025.1">
    <property type="nucleotide sequence ID" value="NZ_CBCSGE010000017.1"/>
</dbReference>
<evidence type="ECO:0000256" key="1">
    <source>
        <dbReference type="SAM" id="SignalP"/>
    </source>
</evidence>
<keyword evidence="1" id="KW-0732">Signal</keyword>
<comment type="caution">
    <text evidence="2">The sequence shown here is derived from an EMBL/GenBank/DDBJ whole genome shotgun (WGS) entry which is preliminary data.</text>
</comment>
<sequence length="204" mass="22560">MIKTKLVVAVCFFISSLTVFSQEIQEDVKGKDFIIKDLKSLSFYGGTIFQFTTLDNDFSFFVGGKGGVAFNRKVLLGFEGYTLKSSNTSKDNDSKELSFTYGGVFVGYVFDLGPKVQLVPTVLSAWGRIGEREVEADGDYVFFKVTDDLFVLQPELELEINVIKGFKIGLGVNYRLSTGVDSRNYVNDDISGLGGSIAFKFGKF</sequence>
<evidence type="ECO:0000313" key="2">
    <source>
        <dbReference type="EMBL" id="MFB9096741.1"/>
    </source>
</evidence>
<reference evidence="2 3" key="1">
    <citation type="submission" date="2024-09" db="EMBL/GenBank/DDBJ databases">
        <authorList>
            <person name="Sun Q."/>
            <person name="Mori K."/>
        </authorList>
    </citation>
    <scope>NUCLEOTIDE SEQUENCE [LARGE SCALE GENOMIC DNA]</scope>
    <source>
        <strain evidence="2 3">CECT 7955</strain>
    </source>
</reference>
<dbReference type="Proteomes" id="UP001589607">
    <property type="component" value="Unassembled WGS sequence"/>
</dbReference>
<feature type="chain" id="PRO_5047419647" description="Outer membrane protein beta-barrel domain-containing protein" evidence="1">
    <location>
        <begin position="22"/>
        <end position="204"/>
    </location>
</feature>
<dbReference type="EMBL" id="JBHMEY010000019">
    <property type="protein sequence ID" value="MFB9096741.1"/>
    <property type="molecule type" value="Genomic_DNA"/>
</dbReference>
<evidence type="ECO:0008006" key="4">
    <source>
        <dbReference type="Google" id="ProtNLM"/>
    </source>
</evidence>
<dbReference type="SUPFAM" id="SSF56925">
    <property type="entry name" value="OMPA-like"/>
    <property type="match status" value="1"/>
</dbReference>